<dbReference type="SUPFAM" id="SSF48452">
    <property type="entry name" value="TPR-like"/>
    <property type="match status" value="1"/>
</dbReference>
<dbReference type="SUPFAM" id="SSF52540">
    <property type="entry name" value="P-loop containing nucleoside triphosphate hydrolases"/>
    <property type="match status" value="1"/>
</dbReference>
<organism evidence="2 3">
    <name type="scientific">Streptosporangium oxazolinicum</name>
    <dbReference type="NCBI Taxonomy" id="909287"/>
    <lineage>
        <taxon>Bacteria</taxon>
        <taxon>Bacillati</taxon>
        <taxon>Actinomycetota</taxon>
        <taxon>Actinomycetes</taxon>
        <taxon>Streptosporangiales</taxon>
        <taxon>Streptosporangiaceae</taxon>
        <taxon>Streptosporangium</taxon>
    </lineage>
</organism>
<feature type="domain" description="HTH luxR-type" evidence="1">
    <location>
        <begin position="719"/>
        <end position="784"/>
    </location>
</feature>
<accession>A0ABP8B6Q1</accession>
<dbReference type="InterPro" id="IPR027417">
    <property type="entry name" value="P-loop_NTPase"/>
</dbReference>
<dbReference type="InterPro" id="IPR016032">
    <property type="entry name" value="Sig_transdc_resp-reg_C-effctor"/>
</dbReference>
<dbReference type="InterPro" id="IPR000792">
    <property type="entry name" value="Tscrpt_reg_LuxR_C"/>
</dbReference>
<dbReference type="PANTHER" id="PTHR47691">
    <property type="entry name" value="REGULATOR-RELATED"/>
    <property type="match status" value="1"/>
</dbReference>
<dbReference type="PRINTS" id="PR00038">
    <property type="entry name" value="HTHLUXR"/>
</dbReference>
<dbReference type="SMART" id="SM00421">
    <property type="entry name" value="HTH_LUXR"/>
    <property type="match status" value="1"/>
</dbReference>
<dbReference type="InterPro" id="IPR036388">
    <property type="entry name" value="WH-like_DNA-bd_sf"/>
</dbReference>
<evidence type="ECO:0000259" key="1">
    <source>
        <dbReference type="PROSITE" id="PS50043"/>
    </source>
</evidence>
<dbReference type="Gene3D" id="1.10.10.10">
    <property type="entry name" value="Winged helix-like DNA-binding domain superfamily/Winged helix DNA-binding domain"/>
    <property type="match status" value="1"/>
</dbReference>
<dbReference type="SUPFAM" id="SSF46894">
    <property type="entry name" value="C-terminal effector domain of the bipartite response regulators"/>
    <property type="match status" value="1"/>
</dbReference>
<name>A0ABP8B6Q1_9ACTN</name>
<sequence>MLMNEVAPATPRRWQATGLPPEVTSFVGRRHEMAEVKRLLSGAHVVTLTGPGGVGKTRLALHVAADVQRAFPDGVWLVELAGLESPEPLAGTVNEALEIRDVSHRSPVEVLIGHLRDKRALLILDNCEHLLRACAVLAGTLVRSIPSLRILVTSRQALGIAGEQTLVVPTLPLPPPPGSGLGPPAEPPAPSEAVRLFTERATAVLPDFTLTEANRPAVERICRRLDGIPLAIELAVVRLRALSPEELLARLDNRFRLLTGGSPATLPRQQTLRALIDWSYVLCTEKEQLLWERVSVFADGLDLEAAEAVCSGDGIDRDEVVDLVIGLVGKSILIREDPPSASTATRYRLLETIRQYGRERLVTSGREDALQRLHRDHYRRLAAEAYAHRFGPLQVSWLGRLKLDHANLRTALEYCFTEPGETSTALGMATDLLYHWITSHYLREGRRWMDLSLLSGTGTDEIRGRALWSNSWLAIIQADIVSAAAMLEEARQLGGRPGHEPILAYVALYSGMIAMFRGDVDLAIGLYEEAAARHRADDDPTGQALALIRLCLARSFQGDWPGAVAAGEECVALCDAHEEGWHRAYAMMALGVGVWCRGDARRAAELEKESLRFNRSLDDLLGVGVNLEVLAWIAARDDDHQRAARLLGILEPVWRAIGAPLSGFGHLRRYHDECEERTREALGKQVFDTVVRQGSKMHCDEAIAFALGESAPRGEPAGEAGEPSPLTRRETEIARLVAQGLSNKEIAASLTIAQRTAEGHVEHIMTKLGFHSRAQIAVWTGERIRNANEDHPPGA</sequence>
<gene>
    <name evidence="2" type="ORF">GCM10022252_50530</name>
</gene>
<dbReference type="InterPro" id="IPR011990">
    <property type="entry name" value="TPR-like_helical_dom_sf"/>
</dbReference>
<dbReference type="InterPro" id="IPR002182">
    <property type="entry name" value="NB-ARC"/>
</dbReference>
<dbReference type="EMBL" id="BAABAQ010000010">
    <property type="protein sequence ID" value="GAA4199164.1"/>
    <property type="molecule type" value="Genomic_DNA"/>
</dbReference>
<proteinExistence type="predicted"/>
<dbReference type="Proteomes" id="UP001501251">
    <property type="component" value="Unassembled WGS sequence"/>
</dbReference>
<dbReference type="Pfam" id="PF00931">
    <property type="entry name" value="NB-ARC"/>
    <property type="match status" value="1"/>
</dbReference>
<dbReference type="PROSITE" id="PS50043">
    <property type="entry name" value="HTH_LUXR_2"/>
    <property type="match status" value="1"/>
</dbReference>
<dbReference type="PRINTS" id="PR00364">
    <property type="entry name" value="DISEASERSIST"/>
</dbReference>
<dbReference type="Gene3D" id="3.40.50.300">
    <property type="entry name" value="P-loop containing nucleotide triphosphate hydrolases"/>
    <property type="match status" value="1"/>
</dbReference>
<dbReference type="Pfam" id="PF00196">
    <property type="entry name" value="GerE"/>
    <property type="match status" value="1"/>
</dbReference>
<protein>
    <submittedName>
        <fullName evidence="2">LuxR family transcriptional regulator</fullName>
    </submittedName>
</protein>
<evidence type="ECO:0000313" key="2">
    <source>
        <dbReference type="EMBL" id="GAA4199164.1"/>
    </source>
</evidence>
<dbReference type="Gene3D" id="1.25.40.10">
    <property type="entry name" value="Tetratricopeptide repeat domain"/>
    <property type="match status" value="1"/>
</dbReference>
<dbReference type="PANTHER" id="PTHR47691:SF3">
    <property type="entry name" value="HTH-TYPE TRANSCRIPTIONAL REGULATOR RV0890C-RELATED"/>
    <property type="match status" value="1"/>
</dbReference>
<keyword evidence="3" id="KW-1185">Reference proteome</keyword>
<comment type="caution">
    <text evidence="2">The sequence shown here is derived from an EMBL/GenBank/DDBJ whole genome shotgun (WGS) entry which is preliminary data.</text>
</comment>
<dbReference type="CDD" id="cd06170">
    <property type="entry name" value="LuxR_C_like"/>
    <property type="match status" value="1"/>
</dbReference>
<evidence type="ECO:0000313" key="3">
    <source>
        <dbReference type="Proteomes" id="UP001501251"/>
    </source>
</evidence>
<reference evidence="3" key="1">
    <citation type="journal article" date="2019" name="Int. J. Syst. Evol. Microbiol.">
        <title>The Global Catalogue of Microorganisms (GCM) 10K type strain sequencing project: providing services to taxonomists for standard genome sequencing and annotation.</title>
        <authorList>
            <consortium name="The Broad Institute Genomics Platform"/>
            <consortium name="The Broad Institute Genome Sequencing Center for Infectious Disease"/>
            <person name="Wu L."/>
            <person name="Ma J."/>
        </authorList>
    </citation>
    <scope>NUCLEOTIDE SEQUENCE [LARGE SCALE GENOMIC DNA]</scope>
    <source>
        <strain evidence="3">JCM 17388</strain>
    </source>
</reference>